<keyword evidence="3" id="KW-1185">Reference proteome</keyword>
<name>A0A8J7FCP2_9GAMM</name>
<dbReference type="InterPro" id="IPR016181">
    <property type="entry name" value="Acyl_CoA_acyltransferase"/>
</dbReference>
<proteinExistence type="predicted"/>
<evidence type="ECO:0000259" key="1">
    <source>
        <dbReference type="PROSITE" id="PS51186"/>
    </source>
</evidence>
<dbReference type="PROSITE" id="PS51186">
    <property type="entry name" value="GNAT"/>
    <property type="match status" value="1"/>
</dbReference>
<comment type="caution">
    <text evidence="2">The sequence shown here is derived from an EMBL/GenBank/DDBJ whole genome shotgun (WGS) entry which is preliminary data.</text>
</comment>
<dbReference type="CDD" id="cd04301">
    <property type="entry name" value="NAT_SF"/>
    <property type="match status" value="1"/>
</dbReference>
<evidence type="ECO:0000313" key="3">
    <source>
        <dbReference type="Proteomes" id="UP000640333"/>
    </source>
</evidence>
<dbReference type="EMBL" id="JADEYS010000007">
    <property type="protein sequence ID" value="MBE9397266.1"/>
    <property type="molecule type" value="Genomic_DNA"/>
</dbReference>
<feature type="domain" description="N-acetyltransferase" evidence="1">
    <location>
        <begin position="8"/>
        <end position="145"/>
    </location>
</feature>
<protein>
    <submittedName>
        <fullName evidence="2">GNAT family N-acetyltransferase</fullName>
    </submittedName>
</protein>
<evidence type="ECO:0000313" key="2">
    <source>
        <dbReference type="EMBL" id="MBE9397266.1"/>
    </source>
</evidence>
<dbReference type="Gene3D" id="3.40.630.30">
    <property type="match status" value="1"/>
</dbReference>
<accession>A0A8J7FCP2</accession>
<sequence>MPPLSIHPHVSAVTEEELYLLNRFYKRNGHKGKADSKDKAYWLITDEKIAAAVRFTPTAEGTLLRGLWVDCNIRRQGLGGLLLKACSSYWKQQACYCFPYQHLQEFYAKAGFTPADESTPPQYQSQLIRYQQRGEELILMQYQLP</sequence>
<dbReference type="Pfam" id="PF13508">
    <property type="entry name" value="Acetyltransf_7"/>
    <property type="match status" value="1"/>
</dbReference>
<dbReference type="Proteomes" id="UP000640333">
    <property type="component" value="Unassembled WGS sequence"/>
</dbReference>
<dbReference type="InterPro" id="IPR000182">
    <property type="entry name" value="GNAT_dom"/>
</dbReference>
<gene>
    <name evidence="2" type="ORF">IOQ59_08340</name>
</gene>
<reference evidence="2" key="1">
    <citation type="submission" date="2020-10" db="EMBL/GenBank/DDBJ databases">
        <title>Bacterium isolated from coastal waters sediment.</title>
        <authorList>
            <person name="Chen R.-J."/>
            <person name="Lu D.-C."/>
            <person name="Zhu K.-L."/>
            <person name="Du Z.-J."/>
        </authorList>
    </citation>
    <scope>NUCLEOTIDE SEQUENCE</scope>
    <source>
        <strain evidence="2">N1Y112</strain>
    </source>
</reference>
<organism evidence="2 3">
    <name type="scientific">Pontibacterium sinense</name>
    <dbReference type="NCBI Taxonomy" id="2781979"/>
    <lineage>
        <taxon>Bacteria</taxon>
        <taxon>Pseudomonadati</taxon>
        <taxon>Pseudomonadota</taxon>
        <taxon>Gammaproteobacteria</taxon>
        <taxon>Oceanospirillales</taxon>
        <taxon>Oceanospirillaceae</taxon>
        <taxon>Pontibacterium</taxon>
    </lineage>
</organism>
<dbReference type="SUPFAM" id="SSF55729">
    <property type="entry name" value="Acyl-CoA N-acyltransferases (Nat)"/>
    <property type="match status" value="1"/>
</dbReference>
<dbReference type="RefSeq" id="WP_193952823.1">
    <property type="nucleotide sequence ID" value="NZ_JADEYS010000007.1"/>
</dbReference>
<dbReference type="AlphaFoldDB" id="A0A8J7FCP2"/>
<dbReference type="GO" id="GO:0016747">
    <property type="term" value="F:acyltransferase activity, transferring groups other than amino-acyl groups"/>
    <property type="evidence" value="ECO:0007669"/>
    <property type="project" value="InterPro"/>
</dbReference>